<evidence type="ECO:0000256" key="2">
    <source>
        <dbReference type="ARBA" id="ARBA00022737"/>
    </source>
</evidence>
<keyword evidence="1" id="KW-0433">Leucine-rich repeat</keyword>
<dbReference type="AlphaFoldDB" id="C4JSU3"/>
<dbReference type="InterPro" id="IPR032675">
    <property type="entry name" value="LRR_dom_sf"/>
</dbReference>
<dbReference type="OrthoDB" id="1274115at2759"/>
<dbReference type="GeneID" id="8443439"/>
<keyword evidence="5" id="KW-1185">Reference proteome</keyword>
<dbReference type="PANTHER" id="PTHR48051:SF1">
    <property type="entry name" value="RAS SUPPRESSOR PROTEIN 1"/>
    <property type="match status" value="1"/>
</dbReference>
<dbReference type="VEuPathDB" id="FungiDB:UREG_05532"/>
<feature type="compositionally biased region" description="Low complexity" evidence="3">
    <location>
        <begin position="42"/>
        <end position="59"/>
    </location>
</feature>
<dbReference type="GO" id="GO:0005737">
    <property type="term" value="C:cytoplasm"/>
    <property type="evidence" value="ECO:0007669"/>
    <property type="project" value="TreeGrafter"/>
</dbReference>
<name>C4JSU3_UNCRE</name>
<evidence type="ECO:0000256" key="3">
    <source>
        <dbReference type="SAM" id="MobiDB-lite"/>
    </source>
</evidence>
<dbReference type="InterPro" id="IPR001611">
    <property type="entry name" value="Leu-rich_rpt"/>
</dbReference>
<sequence length="532" mass="59599">MDPDLPSPPVARSQRTVASLARVSVPNASLPFAQRPVGLNLDALSGPPSSDPPLFSSDDFQPGLEDYTPKSSSGARRGAEHDGGENKTVRKRRYRGTWWGEKLPIKKKRTRTEFKKKRDLDSGVWMMSGDDSSGLLSSDVVDAADDSEMVGGSRASEEKSFESPAIWGLPQASIGLHSEGVMRKPVKADRAMETEAQRHARSAVYRCLEEGNDNVDLSYFNLETIPPGILQPLIQLTKEPTLEKPPLSEDVYGPLEPFLRLYLPQNRLTFLPKEIFDLEELKVLSLRQNELSEVPCAIRKLIKLQDLNLAVNRLTYLPWEILGLMQTGDLKRLTVHPNPFVSLNETEIAQWHWDVEEGTTPISERLKQSHDAGDDNPQAWLPLHIATGRITYFDQEGRPLPHSDRPLTRTFAQSLRELSLQACLRSPQMSHLLDHTADDGTDDQGLDCPSFVARLLDFARLVKRTGDRACSVCGRTYVIPRVEWVEWWDCSPYENGSKIGRVNGQRLWPLPFVRRGCSWGCGMAAVEGKVSD</sequence>
<dbReference type="InParanoid" id="C4JSU3"/>
<dbReference type="RefSeq" id="XP_002584843.1">
    <property type="nucleotide sequence ID" value="XM_002584797.1"/>
</dbReference>
<dbReference type="SUPFAM" id="SSF52075">
    <property type="entry name" value="Outer arm dynein light chain 1"/>
    <property type="match status" value="1"/>
</dbReference>
<keyword evidence="2" id="KW-0677">Repeat</keyword>
<feature type="region of interest" description="Disordered" evidence="3">
    <location>
        <begin position="42"/>
        <end position="90"/>
    </location>
</feature>
<proteinExistence type="predicted"/>
<dbReference type="OMA" id="RYLPWEL"/>
<organism evidence="4 5">
    <name type="scientific">Uncinocarpus reesii (strain UAMH 1704)</name>
    <dbReference type="NCBI Taxonomy" id="336963"/>
    <lineage>
        <taxon>Eukaryota</taxon>
        <taxon>Fungi</taxon>
        <taxon>Dikarya</taxon>
        <taxon>Ascomycota</taxon>
        <taxon>Pezizomycotina</taxon>
        <taxon>Eurotiomycetes</taxon>
        <taxon>Eurotiomycetidae</taxon>
        <taxon>Onygenales</taxon>
        <taxon>Onygenaceae</taxon>
        <taxon>Uncinocarpus</taxon>
    </lineage>
</organism>
<feature type="compositionally biased region" description="Basic and acidic residues" evidence="3">
    <location>
        <begin position="77"/>
        <end position="88"/>
    </location>
</feature>
<dbReference type="InterPro" id="IPR050216">
    <property type="entry name" value="LRR_domain-containing"/>
</dbReference>
<evidence type="ECO:0008006" key="6">
    <source>
        <dbReference type="Google" id="ProtNLM"/>
    </source>
</evidence>
<dbReference type="eggNOG" id="ENOG502SCN3">
    <property type="taxonomic scope" value="Eukaryota"/>
</dbReference>
<dbReference type="PANTHER" id="PTHR48051">
    <property type="match status" value="1"/>
</dbReference>
<dbReference type="Gene3D" id="3.80.10.10">
    <property type="entry name" value="Ribonuclease Inhibitor"/>
    <property type="match status" value="1"/>
</dbReference>
<evidence type="ECO:0000313" key="5">
    <source>
        <dbReference type="Proteomes" id="UP000002058"/>
    </source>
</evidence>
<protein>
    <recommendedName>
        <fullName evidence="6">Leucine Rich Repeat domain protein</fullName>
    </recommendedName>
</protein>
<evidence type="ECO:0000256" key="1">
    <source>
        <dbReference type="ARBA" id="ARBA00022614"/>
    </source>
</evidence>
<dbReference type="KEGG" id="ure:UREG_05532"/>
<dbReference type="EMBL" id="CH476617">
    <property type="protein sequence ID" value="EEP80690.1"/>
    <property type="molecule type" value="Genomic_DNA"/>
</dbReference>
<dbReference type="Pfam" id="PF13855">
    <property type="entry name" value="LRR_8"/>
    <property type="match status" value="1"/>
</dbReference>
<gene>
    <name evidence="4" type="ORF">UREG_05532</name>
</gene>
<evidence type="ECO:0000313" key="4">
    <source>
        <dbReference type="EMBL" id="EEP80690.1"/>
    </source>
</evidence>
<dbReference type="HOGENOM" id="CLU_027499_0_0_1"/>
<dbReference type="Proteomes" id="UP000002058">
    <property type="component" value="Unassembled WGS sequence"/>
</dbReference>
<accession>C4JSU3</accession>
<dbReference type="STRING" id="336963.C4JSU3"/>
<reference evidence="5" key="1">
    <citation type="journal article" date="2009" name="Genome Res.">
        <title>Comparative genomic analyses of the human fungal pathogens Coccidioides and their relatives.</title>
        <authorList>
            <person name="Sharpton T.J."/>
            <person name="Stajich J.E."/>
            <person name="Rounsley S.D."/>
            <person name="Gardner M.J."/>
            <person name="Wortman J.R."/>
            <person name="Jordar V.S."/>
            <person name="Maiti R."/>
            <person name="Kodira C.D."/>
            <person name="Neafsey D.E."/>
            <person name="Zeng Q."/>
            <person name="Hung C.-Y."/>
            <person name="McMahan C."/>
            <person name="Muszewska A."/>
            <person name="Grynberg M."/>
            <person name="Mandel M.A."/>
            <person name="Kellner E.M."/>
            <person name="Barker B.M."/>
            <person name="Galgiani J.N."/>
            <person name="Orbach M.J."/>
            <person name="Kirkland T.N."/>
            <person name="Cole G.T."/>
            <person name="Henn M.R."/>
            <person name="Birren B.W."/>
            <person name="Taylor J.W."/>
        </authorList>
    </citation>
    <scope>NUCLEOTIDE SEQUENCE [LARGE SCALE GENOMIC DNA]</scope>
    <source>
        <strain evidence="5">UAMH 1704</strain>
    </source>
</reference>